<evidence type="ECO:0000313" key="3">
    <source>
        <dbReference type="Proteomes" id="UP000258707"/>
    </source>
</evidence>
<sequence>MTRDRRPVYRRSVLGAVGIGATAAIAGCLGDDEADPDDDTDDLEDEADDTAETDDEEMDDDEDESADLSEPVDFPEDPDEGECAACQMLAADYPDWNAQLVHADGHREYFCSKGCLTVYYYAPEKFTSGDPDEEIDGVWATCFESGELIDATEGYFVYEQDRDRHDYPMPRGSPLAFAERDAAVEYVEDDDELTEDEHVFTLEDIDRDIAEFYRGPLLEDEA</sequence>
<dbReference type="RefSeq" id="WP_117364519.1">
    <property type="nucleotide sequence ID" value="NZ_CP024047.1"/>
</dbReference>
<organism evidence="2 3">
    <name type="scientific">Natrarchaeobaculum sulfurireducens</name>
    <dbReference type="NCBI Taxonomy" id="2044521"/>
    <lineage>
        <taxon>Archaea</taxon>
        <taxon>Methanobacteriati</taxon>
        <taxon>Methanobacteriota</taxon>
        <taxon>Stenosarchaea group</taxon>
        <taxon>Halobacteria</taxon>
        <taxon>Halobacteriales</taxon>
        <taxon>Natrialbaceae</taxon>
        <taxon>Natrarchaeobaculum</taxon>
    </lineage>
</organism>
<evidence type="ECO:0000256" key="1">
    <source>
        <dbReference type="SAM" id="MobiDB-lite"/>
    </source>
</evidence>
<gene>
    <name evidence="2" type="ORF">AArc1_2129</name>
</gene>
<proteinExistence type="predicted"/>
<dbReference type="Pfam" id="PF05573">
    <property type="entry name" value="NosL"/>
    <property type="match status" value="1"/>
</dbReference>
<dbReference type="GeneID" id="37638915"/>
<dbReference type="Proteomes" id="UP000258707">
    <property type="component" value="Chromosome"/>
</dbReference>
<dbReference type="EMBL" id="CP024047">
    <property type="protein sequence ID" value="AXR78447.1"/>
    <property type="molecule type" value="Genomic_DNA"/>
</dbReference>
<protein>
    <submittedName>
        <fullName evidence="2">NosL family protein</fullName>
    </submittedName>
</protein>
<dbReference type="InterPro" id="IPR008719">
    <property type="entry name" value="N2O_reductase_NosL"/>
</dbReference>
<feature type="compositionally biased region" description="Acidic residues" evidence="1">
    <location>
        <begin position="30"/>
        <end position="67"/>
    </location>
</feature>
<feature type="region of interest" description="Disordered" evidence="1">
    <location>
        <begin position="28"/>
        <end position="80"/>
    </location>
</feature>
<dbReference type="SUPFAM" id="SSF160387">
    <property type="entry name" value="NosL/MerB-like"/>
    <property type="match status" value="1"/>
</dbReference>
<reference evidence="3" key="1">
    <citation type="submission" date="2017-10" db="EMBL/GenBank/DDBJ databases">
        <title>Phenotypic and genomic properties of facultatively anaerobic sulfur-reducing natronoarchaea from hypersaline soda lakes.</title>
        <authorList>
            <person name="Sorokin D.Y."/>
            <person name="Kublanov I.V."/>
            <person name="Roman P."/>
            <person name="Sinninghe Damste J.S."/>
            <person name="Golyshin P.N."/>
            <person name="Rojo D."/>
            <person name="Ciordia S."/>
            <person name="Mena Md.C."/>
            <person name="Ferrer M."/>
            <person name="Messina E."/>
            <person name="Smedile F."/>
            <person name="La Spada G."/>
            <person name="La Cono V."/>
            <person name="Yakimov M.M."/>
        </authorList>
    </citation>
    <scope>NUCLEOTIDE SEQUENCE [LARGE SCALE GENOMIC DNA]</scope>
    <source>
        <strain evidence="3">AArc1</strain>
    </source>
</reference>
<evidence type="ECO:0000313" key="2">
    <source>
        <dbReference type="EMBL" id="AXR78447.1"/>
    </source>
</evidence>
<dbReference type="AlphaFoldDB" id="A0A346PG02"/>
<accession>A0A346PG02</accession>
<dbReference type="KEGG" id="nan:AArc1_2129"/>
<name>A0A346PG02_9EURY</name>
<dbReference type="PROSITE" id="PS51257">
    <property type="entry name" value="PROKAR_LIPOPROTEIN"/>
    <property type="match status" value="1"/>
</dbReference>